<dbReference type="Gene3D" id="2.60.40.790">
    <property type="match status" value="1"/>
</dbReference>
<dbReference type="InterPro" id="IPR008978">
    <property type="entry name" value="HSP20-like_chaperone"/>
</dbReference>
<reference evidence="6" key="1">
    <citation type="submission" date="2016-10" db="EMBL/GenBank/DDBJ databases">
        <authorList>
            <person name="Varghese N."/>
            <person name="Submissions S."/>
        </authorList>
    </citation>
    <scope>NUCLEOTIDE SEQUENCE [LARGE SCALE GENOMIC DNA]</scope>
    <source>
        <strain evidence="6">DSM 17834</strain>
    </source>
</reference>
<dbReference type="PROSITE" id="PS01031">
    <property type="entry name" value="SHSP"/>
    <property type="match status" value="1"/>
</dbReference>
<comment type="similarity">
    <text evidence="1 2">Belongs to the small heat shock protein (HSP20) family.</text>
</comment>
<evidence type="ECO:0000256" key="2">
    <source>
        <dbReference type="RuleBase" id="RU003616"/>
    </source>
</evidence>
<feature type="domain" description="SHSP" evidence="4">
    <location>
        <begin position="66"/>
        <end position="180"/>
    </location>
</feature>
<dbReference type="SUPFAM" id="SSF49764">
    <property type="entry name" value="HSP20-like chaperones"/>
    <property type="match status" value="1"/>
</dbReference>
<dbReference type="Proteomes" id="UP000198784">
    <property type="component" value="Unassembled WGS sequence"/>
</dbReference>
<sequence length="180" mass="20588">MTSSAKKMPIKTEEPSSKRVASATPWHPLANLREQIDHLFEDFSRSPLQMPFGRRMFDVEPFFRRELMGHGIPAVDIAEKEKSFEISAELPGMDEKNIEIKLSNGNLVIKGEKKEETEEKKKDYYLSERHYGSFERIFNLPKGVDADKIEASFSKGVLTISLPKKPEAIKPEKHINIKVS</sequence>
<name>A0A1I5NXB2_9PSED</name>
<evidence type="ECO:0000256" key="1">
    <source>
        <dbReference type="PROSITE-ProRule" id="PRU00285"/>
    </source>
</evidence>
<dbReference type="RefSeq" id="WP_090499317.1">
    <property type="nucleotide sequence ID" value="NZ_FOWX01000007.1"/>
</dbReference>
<dbReference type="PANTHER" id="PTHR11527">
    <property type="entry name" value="HEAT-SHOCK PROTEIN 20 FAMILY MEMBER"/>
    <property type="match status" value="1"/>
</dbReference>
<evidence type="ECO:0000259" key="4">
    <source>
        <dbReference type="PROSITE" id="PS01031"/>
    </source>
</evidence>
<keyword evidence="5" id="KW-0346">Stress response</keyword>
<feature type="region of interest" description="Disordered" evidence="3">
    <location>
        <begin position="1"/>
        <end position="22"/>
    </location>
</feature>
<proteinExistence type="inferred from homology"/>
<dbReference type="InterPro" id="IPR002068">
    <property type="entry name" value="A-crystallin/Hsp20_dom"/>
</dbReference>
<protein>
    <submittedName>
        <fullName evidence="5">Heat shock protein Hsp20</fullName>
    </submittedName>
</protein>
<evidence type="ECO:0000256" key="3">
    <source>
        <dbReference type="SAM" id="MobiDB-lite"/>
    </source>
</evidence>
<keyword evidence="6" id="KW-1185">Reference proteome</keyword>
<gene>
    <name evidence="5" type="ORF">SAMN05216190_107106</name>
</gene>
<dbReference type="AlphaFoldDB" id="A0A1I5NXB2"/>
<evidence type="ECO:0000313" key="6">
    <source>
        <dbReference type="Proteomes" id="UP000198784"/>
    </source>
</evidence>
<organism evidence="5 6">
    <name type="scientific">Pseudomonas borbori</name>
    <dbReference type="NCBI Taxonomy" id="289003"/>
    <lineage>
        <taxon>Bacteria</taxon>
        <taxon>Pseudomonadati</taxon>
        <taxon>Pseudomonadota</taxon>
        <taxon>Gammaproteobacteria</taxon>
        <taxon>Pseudomonadales</taxon>
        <taxon>Pseudomonadaceae</taxon>
        <taxon>Pseudomonas</taxon>
    </lineage>
</organism>
<dbReference type="CDD" id="cd06464">
    <property type="entry name" value="ACD_sHsps-like"/>
    <property type="match status" value="1"/>
</dbReference>
<dbReference type="EMBL" id="FOWX01000007">
    <property type="protein sequence ID" value="SFP25881.1"/>
    <property type="molecule type" value="Genomic_DNA"/>
</dbReference>
<evidence type="ECO:0000313" key="5">
    <source>
        <dbReference type="EMBL" id="SFP25881.1"/>
    </source>
</evidence>
<dbReference type="Pfam" id="PF00011">
    <property type="entry name" value="HSP20"/>
    <property type="match status" value="1"/>
</dbReference>
<dbReference type="STRING" id="289003.SAMN05216190_107106"/>
<dbReference type="InterPro" id="IPR031107">
    <property type="entry name" value="Small_HSP"/>
</dbReference>
<dbReference type="OrthoDB" id="9792695at2"/>
<accession>A0A1I5NXB2</accession>